<reference evidence="2" key="1">
    <citation type="submission" date="2025-08" db="UniProtKB">
        <authorList>
            <consortium name="Ensembl"/>
        </authorList>
    </citation>
    <scope>IDENTIFICATION</scope>
</reference>
<sequence>MNFDQKAVKFLANFHIYGGKHWTHGPLRQMTLLPSLPGAAVLLSALELELGAAWGERWPPGVQELPAGPRIDALPSGPTWMSPAPPGTRGQMLPYARPSHTLTSASAASTPPTVCAPPRALTRPGSGTPATSLPGVTRSSTAEGGGRRAWQTMRFQSESPFTQKADFNQEQKWPSPADYQPLSPPAGPAFSFGGHPGSRTPRARALPGQLQARGVGPWAQRPLQPPPPAPRDETGPSPNSYNILPGCRLRSPSPPCAGLLPSFYAACTPGPTAYDVEDRYSTRFPWAPRVVIQGVRRPKRHDTGPFCTL</sequence>
<organism evidence="2 3">
    <name type="scientific">Sus scrofa</name>
    <name type="common">Pig</name>
    <dbReference type="NCBI Taxonomy" id="9823"/>
    <lineage>
        <taxon>Eukaryota</taxon>
        <taxon>Metazoa</taxon>
        <taxon>Chordata</taxon>
        <taxon>Craniata</taxon>
        <taxon>Vertebrata</taxon>
        <taxon>Euteleostomi</taxon>
        <taxon>Mammalia</taxon>
        <taxon>Eutheria</taxon>
        <taxon>Laurasiatheria</taxon>
        <taxon>Artiodactyla</taxon>
        <taxon>Suina</taxon>
        <taxon>Suidae</taxon>
        <taxon>Sus</taxon>
    </lineage>
</organism>
<dbReference type="AlphaFoldDB" id="A0A8D0PTC7"/>
<evidence type="ECO:0000256" key="1">
    <source>
        <dbReference type="SAM" id="MobiDB-lite"/>
    </source>
</evidence>
<feature type="region of interest" description="Disordered" evidence="1">
    <location>
        <begin position="167"/>
        <end position="203"/>
    </location>
</feature>
<proteinExistence type="predicted"/>
<feature type="region of interest" description="Disordered" evidence="1">
    <location>
        <begin position="102"/>
        <end position="148"/>
    </location>
</feature>
<dbReference type="Proteomes" id="UP000694726">
    <property type="component" value="Unplaced"/>
</dbReference>
<protein>
    <recommendedName>
        <fullName evidence="4">Protein STPG3</fullName>
    </recommendedName>
</protein>
<accession>A0A8D0PTC7</accession>
<feature type="compositionally biased region" description="Low complexity" evidence="1">
    <location>
        <begin position="102"/>
        <end position="118"/>
    </location>
</feature>
<feature type="region of interest" description="Disordered" evidence="1">
    <location>
        <begin position="215"/>
        <end position="244"/>
    </location>
</feature>
<name>A0A8D0PTC7_PIG</name>
<evidence type="ECO:0000313" key="2">
    <source>
        <dbReference type="Ensembl" id="ENSSSCP00015036538.1"/>
    </source>
</evidence>
<evidence type="ECO:0008006" key="4">
    <source>
        <dbReference type="Google" id="ProtNLM"/>
    </source>
</evidence>
<evidence type="ECO:0000313" key="3">
    <source>
        <dbReference type="Proteomes" id="UP000694726"/>
    </source>
</evidence>
<dbReference type="Ensembl" id="ENSSSCT00015089543.1">
    <property type="protein sequence ID" value="ENSSSCP00015036538.1"/>
    <property type="gene ID" value="ENSSSCG00015066555.1"/>
</dbReference>